<feature type="chain" id="PRO_5004488141" description="Lipoprotein" evidence="1">
    <location>
        <begin position="20"/>
        <end position="236"/>
    </location>
</feature>
<name>R9PL94_AGAAL</name>
<dbReference type="PROSITE" id="PS51257">
    <property type="entry name" value="PROKAR_LIPOPROTEIN"/>
    <property type="match status" value="1"/>
</dbReference>
<dbReference type="RefSeq" id="WP_016401922.1">
    <property type="nucleotide sequence ID" value="NZ_BARX01000014.1"/>
</dbReference>
<dbReference type="EMBL" id="BARX01000014">
    <property type="protein sequence ID" value="GAD02154.1"/>
    <property type="molecule type" value="Genomic_DNA"/>
</dbReference>
<dbReference type="AlphaFoldDB" id="R9PL94"/>
<comment type="caution">
    <text evidence="2">The sequence shown here is derived from an EMBL/GenBank/DDBJ whole genome shotgun (WGS) entry which is preliminary data.</text>
</comment>
<evidence type="ECO:0008006" key="4">
    <source>
        <dbReference type="Google" id="ProtNLM"/>
    </source>
</evidence>
<evidence type="ECO:0000313" key="2">
    <source>
        <dbReference type="EMBL" id="GAD02154.1"/>
    </source>
</evidence>
<gene>
    <name evidence="2" type="ORF">AALB_2234</name>
</gene>
<protein>
    <recommendedName>
        <fullName evidence="4">Lipoprotein</fullName>
    </recommendedName>
</protein>
<dbReference type="InterPro" id="IPR008979">
    <property type="entry name" value="Galactose-bd-like_sf"/>
</dbReference>
<evidence type="ECO:0000256" key="1">
    <source>
        <dbReference type="SAM" id="SignalP"/>
    </source>
</evidence>
<dbReference type="Gene3D" id="2.60.120.430">
    <property type="entry name" value="Galactose-binding lectin"/>
    <property type="match status" value="1"/>
</dbReference>
<accession>R9PL94</accession>
<dbReference type="SUPFAM" id="SSF49785">
    <property type="entry name" value="Galactose-binding domain-like"/>
    <property type="match status" value="1"/>
</dbReference>
<organism evidence="2 3">
    <name type="scientific">Agarivorans albus MKT 106</name>
    <dbReference type="NCBI Taxonomy" id="1331007"/>
    <lineage>
        <taxon>Bacteria</taxon>
        <taxon>Pseudomonadati</taxon>
        <taxon>Pseudomonadota</taxon>
        <taxon>Gammaproteobacteria</taxon>
        <taxon>Alteromonadales</taxon>
        <taxon>Alteromonadaceae</taxon>
        <taxon>Agarivorans</taxon>
    </lineage>
</organism>
<feature type="signal peptide" evidence="1">
    <location>
        <begin position="1"/>
        <end position="19"/>
    </location>
</feature>
<dbReference type="STRING" id="1331007.AALB_2234"/>
<keyword evidence="3" id="KW-1185">Reference proteome</keyword>
<dbReference type="Proteomes" id="UP000014461">
    <property type="component" value="Unassembled WGS sequence"/>
</dbReference>
<evidence type="ECO:0000313" key="3">
    <source>
        <dbReference type="Proteomes" id="UP000014461"/>
    </source>
</evidence>
<sequence length="236" mass="25127">MSKNAIFKITMLAGAVALAGCTDSIEDPVEPPVEPPEGDVLVVIDDGATASGMGVLVGHAPAYSKNALAKDETYTDDGFSVAPAANGDEYVWEVTTNSSHGESYFIVGGDTPMDMTEYANGVLLFDMSVTNATATGSTSHQIVMQTNGGATDYLDRNVFFFGQDLLATEESAGWKTFAVKLSCFAPDAAGNFDITNVHEIFRLDIRNEAVTYELGTVKYEADETMIPDGAVEWTCS</sequence>
<proteinExistence type="predicted"/>
<keyword evidence="1" id="KW-0732">Signal</keyword>
<reference evidence="2" key="1">
    <citation type="journal article" date="2013" name="Genome Announc.">
        <title>Draft Genome Sequence of Agarivorans albus Strain MKT 106T, an Agarolytic Marine Bacterium.</title>
        <authorList>
            <person name="Yasuike M."/>
            <person name="Nakamura Y."/>
            <person name="Kai W."/>
            <person name="Fujiwara A."/>
            <person name="Fukui Y."/>
            <person name="Satomi M."/>
            <person name="Sano M."/>
        </authorList>
    </citation>
    <scope>NUCLEOTIDE SEQUENCE [LARGE SCALE GENOMIC DNA]</scope>
</reference>